<comment type="caution">
    <text evidence="3">The sequence shown here is derived from an EMBL/GenBank/DDBJ whole genome shotgun (WGS) entry which is preliminary data.</text>
</comment>
<accession>A0ABV8V878</accession>
<name>A0ABV8V878_9GAMM</name>
<keyword evidence="4" id="KW-1185">Reference proteome</keyword>
<feature type="domain" description="Prokaryotic-type class I peptide chain release factors" evidence="2">
    <location>
        <begin position="147"/>
        <end position="163"/>
    </location>
</feature>
<dbReference type="Proteomes" id="UP001595840">
    <property type="component" value="Unassembled WGS sequence"/>
</dbReference>
<gene>
    <name evidence="3" type="primary">prfH</name>
    <name evidence="3" type="ORF">ACFOX3_13905</name>
</gene>
<dbReference type="InterPro" id="IPR017509">
    <property type="entry name" value="PrfH"/>
</dbReference>
<dbReference type="NCBIfam" id="TIGR03072">
    <property type="entry name" value="release_prfH"/>
    <property type="match status" value="1"/>
</dbReference>
<evidence type="ECO:0000313" key="4">
    <source>
        <dbReference type="Proteomes" id="UP001595840"/>
    </source>
</evidence>
<dbReference type="Gene3D" id="3.30.160.20">
    <property type="match status" value="1"/>
</dbReference>
<dbReference type="PANTHER" id="PTHR43804">
    <property type="entry name" value="LD18447P"/>
    <property type="match status" value="1"/>
</dbReference>
<evidence type="ECO:0000313" key="3">
    <source>
        <dbReference type="EMBL" id="MFC4363405.1"/>
    </source>
</evidence>
<organism evidence="3 4">
    <name type="scientific">Simiduia curdlanivorans</name>
    <dbReference type="NCBI Taxonomy" id="1492769"/>
    <lineage>
        <taxon>Bacteria</taxon>
        <taxon>Pseudomonadati</taxon>
        <taxon>Pseudomonadota</taxon>
        <taxon>Gammaproteobacteria</taxon>
        <taxon>Cellvibrionales</taxon>
        <taxon>Cellvibrionaceae</taxon>
        <taxon>Simiduia</taxon>
    </lineage>
</organism>
<dbReference type="Pfam" id="PF00472">
    <property type="entry name" value="RF-1"/>
    <property type="match status" value="1"/>
</dbReference>
<dbReference type="SUPFAM" id="SSF75620">
    <property type="entry name" value="Release factor"/>
    <property type="match status" value="1"/>
</dbReference>
<dbReference type="InterPro" id="IPR045853">
    <property type="entry name" value="Pep_chain_release_fac_I_sf"/>
</dbReference>
<dbReference type="PANTHER" id="PTHR43804:SF9">
    <property type="entry name" value="PEPTIDE CHAIN RELEASE FACTOR HOMOLOG-RELATED"/>
    <property type="match status" value="1"/>
</dbReference>
<sequence>MNSFATQTIAQAAAQTIYLQISAGQGPRECGWVVAKVTEKILAAASQIKLCATLLEARAFDKASMKRNVLEPETASYKSALISLAGDGAQALFEQWQGSVQWQGESPYRPGHKRTNWFVSVQCVDYSCLSPASISALEKDVRFEATRSSGPGGQHVNKTSSAVWATHLPTGIKLRVESDRSQHRNRRIALERLQLQLNATEQAAVQQQVAANRLAHYQLQRGNAVKVFCGADFVEKH</sequence>
<comment type="similarity">
    <text evidence="1">Belongs to the prokaryotic/mitochondrial release factor family.</text>
</comment>
<dbReference type="InterPro" id="IPR000352">
    <property type="entry name" value="Pep_chain_release_fac_I"/>
</dbReference>
<dbReference type="RefSeq" id="WP_290261178.1">
    <property type="nucleotide sequence ID" value="NZ_JAUFQG010000004.1"/>
</dbReference>
<evidence type="ECO:0000256" key="1">
    <source>
        <dbReference type="ARBA" id="ARBA00010835"/>
    </source>
</evidence>
<proteinExistence type="inferred from homology"/>
<dbReference type="InterPro" id="IPR050057">
    <property type="entry name" value="Prokaryotic/Mito_RF"/>
</dbReference>
<protein>
    <submittedName>
        <fullName evidence="3">Peptide chain release factor H</fullName>
    </submittedName>
</protein>
<dbReference type="PROSITE" id="PS00745">
    <property type="entry name" value="RF_PROK_I"/>
    <property type="match status" value="1"/>
</dbReference>
<evidence type="ECO:0000259" key="2">
    <source>
        <dbReference type="PROSITE" id="PS00745"/>
    </source>
</evidence>
<reference evidence="4" key="1">
    <citation type="journal article" date="2019" name="Int. J. Syst. Evol. Microbiol.">
        <title>The Global Catalogue of Microorganisms (GCM) 10K type strain sequencing project: providing services to taxonomists for standard genome sequencing and annotation.</title>
        <authorList>
            <consortium name="The Broad Institute Genomics Platform"/>
            <consortium name="The Broad Institute Genome Sequencing Center for Infectious Disease"/>
            <person name="Wu L."/>
            <person name="Ma J."/>
        </authorList>
    </citation>
    <scope>NUCLEOTIDE SEQUENCE [LARGE SCALE GENOMIC DNA]</scope>
    <source>
        <strain evidence="4">CECT 8570</strain>
    </source>
</reference>
<dbReference type="EMBL" id="JBHSCX010000020">
    <property type="protein sequence ID" value="MFC4363405.1"/>
    <property type="molecule type" value="Genomic_DNA"/>
</dbReference>